<dbReference type="InterPro" id="IPR027417">
    <property type="entry name" value="P-loop_NTPase"/>
</dbReference>
<dbReference type="PANTHER" id="PTHR23070">
    <property type="entry name" value="BCS1 AAA-TYPE ATPASE"/>
    <property type="match status" value="1"/>
</dbReference>
<dbReference type="Proteomes" id="UP000027265">
    <property type="component" value="Unassembled WGS sequence"/>
</dbReference>
<feature type="region of interest" description="Disordered" evidence="1">
    <location>
        <begin position="212"/>
        <end position="238"/>
    </location>
</feature>
<dbReference type="HOGENOM" id="CLU_1165973_0_0_1"/>
<evidence type="ECO:0000313" key="2">
    <source>
        <dbReference type="EMBL" id="KDQ51724.1"/>
    </source>
</evidence>
<keyword evidence="3" id="KW-1185">Reference proteome</keyword>
<dbReference type="InterPro" id="IPR050747">
    <property type="entry name" value="Mitochondrial_chaperone_BCS1"/>
</dbReference>
<dbReference type="STRING" id="933084.A0A067PAB3"/>
<dbReference type="InParanoid" id="A0A067PAB3"/>
<name>A0A067PAB3_9AGAM</name>
<feature type="compositionally biased region" description="Basic and acidic residues" evidence="1">
    <location>
        <begin position="212"/>
        <end position="227"/>
    </location>
</feature>
<feature type="compositionally biased region" description="Low complexity" evidence="1">
    <location>
        <begin position="120"/>
        <end position="153"/>
    </location>
</feature>
<protein>
    <recommendedName>
        <fullName evidence="4">ATPase AAA-type core domain-containing protein</fullName>
    </recommendedName>
</protein>
<dbReference type="AlphaFoldDB" id="A0A067PAB3"/>
<feature type="region of interest" description="Disordered" evidence="1">
    <location>
        <begin position="105"/>
        <end position="175"/>
    </location>
</feature>
<sequence length="238" mass="26194">MENRQSRREKHSIVSVGRRRKEQLSDVNTLTLSGLPNALDGVTTAGVRLLFAATNHLERLDPVLSRPARMDVCIESKNTSMWQAELLFHNFIPSAEDEAIVEEDGDLDGIEPPNPPSPAPSSMFSLPSFTSSSTSWISSPSLAPIKAGSSSGSRRSRNGSVAPSDGASTPLPQVPAYLLPPVEESLEISSRIRYQTKSSPLWRHKAIISKSGLREKPKREREARELKNTTPTPYFHPK</sequence>
<evidence type="ECO:0008006" key="4">
    <source>
        <dbReference type="Google" id="ProtNLM"/>
    </source>
</evidence>
<dbReference type="OrthoDB" id="10251412at2759"/>
<gene>
    <name evidence="2" type="ORF">JAAARDRAFT_703763</name>
</gene>
<reference evidence="3" key="1">
    <citation type="journal article" date="2014" name="Proc. Natl. Acad. Sci. U.S.A.">
        <title>Extensive sampling of basidiomycete genomes demonstrates inadequacy of the white-rot/brown-rot paradigm for wood decay fungi.</title>
        <authorList>
            <person name="Riley R."/>
            <person name="Salamov A.A."/>
            <person name="Brown D.W."/>
            <person name="Nagy L.G."/>
            <person name="Floudas D."/>
            <person name="Held B.W."/>
            <person name="Levasseur A."/>
            <person name="Lombard V."/>
            <person name="Morin E."/>
            <person name="Otillar R."/>
            <person name="Lindquist E.A."/>
            <person name="Sun H."/>
            <person name="LaButti K.M."/>
            <person name="Schmutz J."/>
            <person name="Jabbour D."/>
            <person name="Luo H."/>
            <person name="Baker S.E."/>
            <person name="Pisabarro A.G."/>
            <person name="Walton J.D."/>
            <person name="Blanchette R.A."/>
            <person name="Henrissat B."/>
            <person name="Martin F."/>
            <person name="Cullen D."/>
            <person name="Hibbett D.S."/>
            <person name="Grigoriev I.V."/>
        </authorList>
    </citation>
    <scope>NUCLEOTIDE SEQUENCE [LARGE SCALE GENOMIC DNA]</scope>
    <source>
        <strain evidence="3">MUCL 33604</strain>
    </source>
</reference>
<proteinExistence type="predicted"/>
<dbReference type="EMBL" id="KL197745">
    <property type="protein sequence ID" value="KDQ51724.1"/>
    <property type="molecule type" value="Genomic_DNA"/>
</dbReference>
<organism evidence="2 3">
    <name type="scientific">Jaapia argillacea MUCL 33604</name>
    <dbReference type="NCBI Taxonomy" id="933084"/>
    <lineage>
        <taxon>Eukaryota</taxon>
        <taxon>Fungi</taxon>
        <taxon>Dikarya</taxon>
        <taxon>Basidiomycota</taxon>
        <taxon>Agaricomycotina</taxon>
        <taxon>Agaricomycetes</taxon>
        <taxon>Agaricomycetidae</taxon>
        <taxon>Jaapiales</taxon>
        <taxon>Jaapiaceae</taxon>
        <taxon>Jaapia</taxon>
    </lineage>
</organism>
<dbReference type="Gene3D" id="3.40.50.300">
    <property type="entry name" value="P-loop containing nucleotide triphosphate hydrolases"/>
    <property type="match status" value="1"/>
</dbReference>
<evidence type="ECO:0000256" key="1">
    <source>
        <dbReference type="SAM" id="MobiDB-lite"/>
    </source>
</evidence>
<accession>A0A067PAB3</accession>
<evidence type="ECO:0000313" key="3">
    <source>
        <dbReference type="Proteomes" id="UP000027265"/>
    </source>
</evidence>